<evidence type="ECO:0000313" key="2">
    <source>
        <dbReference type="EMBL" id="BBC81295.1"/>
    </source>
</evidence>
<dbReference type="GO" id="GO:0004386">
    <property type="term" value="F:helicase activity"/>
    <property type="evidence" value="ECO:0007669"/>
    <property type="project" value="UniProtKB-KW"/>
</dbReference>
<name>A0A2Z5ZLJ4_9PROT</name>
<keyword evidence="2" id="KW-0378">Hydrolase</keyword>
<organism evidence="2 3">
    <name type="scientific">Acetobacter orientalis</name>
    <dbReference type="NCBI Taxonomy" id="146474"/>
    <lineage>
        <taxon>Bacteria</taxon>
        <taxon>Pseudomonadati</taxon>
        <taxon>Pseudomonadota</taxon>
        <taxon>Alphaproteobacteria</taxon>
        <taxon>Acetobacterales</taxon>
        <taxon>Acetobacteraceae</taxon>
        <taxon>Acetobacter</taxon>
    </lineage>
</organism>
<keyword evidence="2" id="KW-0067">ATP-binding</keyword>
<dbReference type="KEGG" id="aot:AcetOri_orf04461"/>
<feature type="region of interest" description="Disordered" evidence="1">
    <location>
        <begin position="51"/>
        <end position="75"/>
    </location>
</feature>
<gene>
    <name evidence="2" type="ORF">AcetOrient_orf04461</name>
</gene>
<keyword evidence="2" id="KW-0547">Nucleotide-binding</keyword>
<dbReference type="EMBL" id="AP018515">
    <property type="protein sequence ID" value="BBC81295.1"/>
    <property type="molecule type" value="Genomic_DNA"/>
</dbReference>
<protein>
    <submittedName>
        <fullName evidence="2">DEAD/DEAH box helicase, variant</fullName>
    </submittedName>
</protein>
<reference evidence="2 3" key="1">
    <citation type="submission" date="2018-02" db="EMBL/GenBank/DDBJ databases">
        <title>Acetobacter orientalis genome.</title>
        <authorList>
            <person name="Nakashima N."/>
            <person name="Tamura T."/>
        </authorList>
    </citation>
    <scope>NUCLEOTIDE SEQUENCE [LARGE SCALE GENOMIC DNA]</scope>
    <source>
        <strain evidence="2 3">FAN1</strain>
    </source>
</reference>
<dbReference type="AlphaFoldDB" id="A0A2Z5ZLJ4"/>
<keyword evidence="2" id="KW-0347">Helicase</keyword>
<accession>A0A2Z5ZLJ4</accession>
<sequence>MNVSSVCELYETIKLEKGQQAAWDAFGSAWDGFMDSVEEWKFARDEFKRRGMRDPKIKEAPEHGLENRSDASRSE</sequence>
<proteinExistence type="predicted"/>
<evidence type="ECO:0000256" key="1">
    <source>
        <dbReference type="SAM" id="MobiDB-lite"/>
    </source>
</evidence>
<evidence type="ECO:0000313" key="3">
    <source>
        <dbReference type="Proteomes" id="UP000270034"/>
    </source>
</evidence>
<dbReference type="Proteomes" id="UP000270034">
    <property type="component" value="Chromosome"/>
</dbReference>